<accession>A0AAV0DIQ6</accession>
<keyword evidence="2" id="KW-1185">Reference proteome</keyword>
<evidence type="ECO:0000313" key="1">
    <source>
        <dbReference type="EMBL" id="CAH9100502.1"/>
    </source>
</evidence>
<organism evidence="1 2">
    <name type="scientific">Cuscuta epithymum</name>
    <dbReference type="NCBI Taxonomy" id="186058"/>
    <lineage>
        <taxon>Eukaryota</taxon>
        <taxon>Viridiplantae</taxon>
        <taxon>Streptophyta</taxon>
        <taxon>Embryophyta</taxon>
        <taxon>Tracheophyta</taxon>
        <taxon>Spermatophyta</taxon>
        <taxon>Magnoliopsida</taxon>
        <taxon>eudicotyledons</taxon>
        <taxon>Gunneridae</taxon>
        <taxon>Pentapetalae</taxon>
        <taxon>asterids</taxon>
        <taxon>lamiids</taxon>
        <taxon>Solanales</taxon>
        <taxon>Convolvulaceae</taxon>
        <taxon>Cuscuteae</taxon>
        <taxon>Cuscuta</taxon>
        <taxon>Cuscuta subgen. Cuscuta</taxon>
    </lineage>
</organism>
<reference evidence="1" key="1">
    <citation type="submission" date="2022-07" db="EMBL/GenBank/DDBJ databases">
        <authorList>
            <person name="Macas J."/>
            <person name="Novak P."/>
            <person name="Neumann P."/>
        </authorList>
    </citation>
    <scope>NUCLEOTIDE SEQUENCE</scope>
</reference>
<name>A0AAV0DIQ6_9ASTE</name>
<gene>
    <name evidence="1" type="ORF">CEPIT_LOCUS15313</name>
</gene>
<sequence>MIGRRHRIGFERQLKLKLYLWFEVLQLFCNCNPTIKWQMDSSTDKPPYTPQFKQIQPARDPGDYRPSLKNIIVGTLQEPSSLESSSIARAAVSSSVEASRDGVSYQWSDGCF</sequence>
<proteinExistence type="predicted"/>
<dbReference type="Proteomes" id="UP001152523">
    <property type="component" value="Unassembled WGS sequence"/>
</dbReference>
<evidence type="ECO:0000313" key="2">
    <source>
        <dbReference type="Proteomes" id="UP001152523"/>
    </source>
</evidence>
<protein>
    <submittedName>
        <fullName evidence="1">Uncharacterized protein</fullName>
    </submittedName>
</protein>
<dbReference type="EMBL" id="CAMAPF010000108">
    <property type="protein sequence ID" value="CAH9100502.1"/>
    <property type="molecule type" value="Genomic_DNA"/>
</dbReference>
<dbReference type="AlphaFoldDB" id="A0AAV0DIQ6"/>
<comment type="caution">
    <text evidence="1">The sequence shown here is derived from an EMBL/GenBank/DDBJ whole genome shotgun (WGS) entry which is preliminary data.</text>
</comment>